<gene>
    <name evidence="5" type="ORF">EVOR1521_LOCUS18774</name>
</gene>
<feature type="compositionally biased region" description="Basic and acidic residues" evidence="3">
    <location>
        <begin position="665"/>
        <end position="676"/>
    </location>
</feature>
<dbReference type="Gene3D" id="3.90.25.10">
    <property type="entry name" value="UDP-galactose 4-epimerase, domain 1"/>
    <property type="match status" value="2"/>
</dbReference>
<name>A0AA36IU98_9DINO</name>
<reference evidence="5" key="1">
    <citation type="submission" date="2023-08" db="EMBL/GenBank/DDBJ databases">
        <authorList>
            <person name="Chen Y."/>
            <person name="Shah S."/>
            <person name="Dougan E. K."/>
            <person name="Thang M."/>
            <person name="Chan C."/>
        </authorList>
    </citation>
    <scope>NUCLEOTIDE SEQUENCE</scope>
</reference>
<keyword evidence="2" id="KW-0521">NADP</keyword>
<dbReference type="Pfam" id="PF05368">
    <property type="entry name" value="NmrA"/>
    <property type="match status" value="2"/>
</dbReference>
<dbReference type="Gene3D" id="3.40.50.720">
    <property type="entry name" value="NAD(P)-binding Rossmann-like Domain"/>
    <property type="match status" value="2"/>
</dbReference>
<dbReference type="InterPro" id="IPR008030">
    <property type="entry name" value="NmrA-like"/>
</dbReference>
<dbReference type="PANTHER" id="PTHR42748">
    <property type="entry name" value="NITROGEN METABOLITE REPRESSION PROTEIN NMRA FAMILY MEMBER"/>
    <property type="match status" value="1"/>
</dbReference>
<dbReference type="EMBL" id="CAUJNA010002724">
    <property type="protein sequence ID" value="CAJ1394030.1"/>
    <property type="molecule type" value="Genomic_DNA"/>
</dbReference>
<evidence type="ECO:0000256" key="3">
    <source>
        <dbReference type="SAM" id="MobiDB-lite"/>
    </source>
</evidence>
<feature type="region of interest" description="Disordered" evidence="3">
    <location>
        <begin position="656"/>
        <end position="676"/>
    </location>
</feature>
<feature type="domain" description="NmrA-like" evidence="4">
    <location>
        <begin position="341"/>
        <end position="632"/>
    </location>
</feature>
<protein>
    <recommendedName>
        <fullName evidence="4">NmrA-like domain-containing protein</fullName>
    </recommendedName>
</protein>
<sequence length="676" mass="76156">MLQVVHTIEDWFYERRPKIVVFSAVGGEGFAVASAVLSQSRKPQVVAVVKEENHAKAQALKSQGAVLALDPLRQDWTEEEELVERVAEVLKESTGAYFVAEGDSAAQDQAAAKVYAAAAYKAGVRHVIWSTMEDTCTIVEPSTTSLPLVDGYRVPDFDGKGRGEKYFTEAGLKTMFLLTSFPYEELVAYPFCLPHYSPAGQRLRVMLPFEERVPMMSWKDVGRLAVSIFRWGSYGRTSLCGDRLGGEQIAEVFSTLLREDVEFEYLPVDAFETLVPPKTTRQALMFRYFQECNEVAHKIRETTTLRDPLSFAAFCKTGTIHMGSEGNSKEIKLAHKLALQRKLIVVFGATGQQGNAVAKALLAANFGVRCVTRRPNCAEAKDLRDRGAEIMPADMTKKAELAFALKGAYGAFFVTFFWDHFDPHMETMQAKMFAEASGHLHHAVWSTAENTRQIVLPKDSRLPLVHGKYRVPPFDGKGRGDTYFTDLGVPTTFLMPGIFYESFLHFHLGPRRKHRGNPDRRPVLSLPIKLKQLPLVAVQDVGRIVAAIFQQPRDYVGKYVPACAEHLNADELVQHFTTGLNTKVRFEKVDFNVYSAHNTHVLGSRIWTKIMLYAKFYNQDLLKRRDPAESRRLVPEMLSFADWVSQHQQEIETVAEPPDTLPDVPPRHELMDHVEV</sequence>
<dbReference type="PANTHER" id="PTHR42748:SF7">
    <property type="entry name" value="NMRA LIKE REDOX SENSOR 1-RELATED"/>
    <property type="match status" value="1"/>
</dbReference>
<evidence type="ECO:0000256" key="1">
    <source>
        <dbReference type="ARBA" id="ARBA00006328"/>
    </source>
</evidence>
<dbReference type="InterPro" id="IPR051164">
    <property type="entry name" value="NmrA-like_oxidored"/>
</dbReference>
<evidence type="ECO:0000256" key="2">
    <source>
        <dbReference type="ARBA" id="ARBA00022857"/>
    </source>
</evidence>
<organism evidence="5 6">
    <name type="scientific">Effrenium voratum</name>
    <dbReference type="NCBI Taxonomy" id="2562239"/>
    <lineage>
        <taxon>Eukaryota</taxon>
        <taxon>Sar</taxon>
        <taxon>Alveolata</taxon>
        <taxon>Dinophyceae</taxon>
        <taxon>Suessiales</taxon>
        <taxon>Symbiodiniaceae</taxon>
        <taxon>Effrenium</taxon>
    </lineage>
</organism>
<evidence type="ECO:0000313" key="6">
    <source>
        <dbReference type="Proteomes" id="UP001178507"/>
    </source>
</evidence>
<accession>A0AA36IU98</accession>
<dbReference type="InterPro" id="IPR036291">
    <property type="entry name" value="NAD(P)-bd_dom_sf"/>
</dbReference>
<evidence type="ECO:0000259" key="4">
    <source>
        <dbReference type="Pfam" id="PF05368"/>
    </source>
</evidence>
<feature type="domain" description="NmrA-like" evidence="4">
    <location>
        <begin position="18"/>
        <end position="295"/>
    </location>
</feature>
<dbReference type="SUPFAM" id="SSF51735">
    <property type="entry name" value="NAD(P)-binding Rossmann-fold domains"/>
    <property type="match status" value="2"/>
</dbReference>
<dbReference type="Proteomes" id="UP001178507">
    <property type="component" value="Unassembled WGS sequence"/>
</dbReference>
<proteinExistence type="inferred from homology"/>
<dbReference type="AlphaFoldDB" id="A0AA36IU98"/>
<keyword evidence="6" id="KW-1185">Reference proteome</keyword>
<comment type="caution">
    <text evidence="5">The sequence shown here is derived from an EMBL/GenBank/DDBJ whole genome shotgun (WGS) entry which is preliminary data.</text>
</comment>
<evidence type="ECO:0000313" key="5">
    <source>
        <dbReference type="EMBL" id="CAJ1394030.1"/>
    </source>
</evidence>
<comment type="similarity">
    <text evidence="1">Belongs to the NmrA-type oxidoreductase family.</text>
</comment>